<dbReference type="GO" id="GO:0006260">
    <property type="term" value="P:DNA replication"/>
    <property type="evidence" value="ECO:0007669"/>
    <property type="project" value="InterPro"/>
</dbReference>
<proteinExistence type="predicted"/>
<dbReference type="InterPro" id="IPR036388">
    <property type="entry name" value="WH-like_DNA-bd_sf"/>
</dbReference>
<dbReference type="EMBL" id="CP060695">
    <property type="protein sequence ID" value="QNM84901.1"/>
    <property type="molecule type" value="Genomic_DNA"/>
</dbReference>
<name>A0A7G9L8F2_9FLAO</name>
<dbReference type="Gene3D" id="1.10.10.10">
    <property type="entry name" value="Winged helix-like DNA-binding domain superfamily/Winged helix DNA-binding domain"/>
    <property type="match status" value="1"/>
</dbReference>
<accession>A0A7G9L8F2</accession>
<dbReference type="Pfam" id="PF04492">
    <property type="entry name" value="Phage_rep_O"/>
    <property type="match status" value="1"/>
</dbReference>
<evidence type="ECO:0000313" key="3">
    <source>
        <dbReference type="Proteomes" id="UP000515808"/>
    </source>
</evidence>
<protein>
    <submittedName>
        <fullName evidence="2">Replication protein</fullName>
    </submittedName>
</protein>
<dbReference type="KEGG" id="ppec:H9W90_11960"/>
<dbReference type="InterPro" id="IPR006497">
    <property type="entry name" value="Phage_lambda_VrpO_N"/>
</dbReference>
<dbReference type="AlphaFoldDB" id="A0A7G9L8F2"/>
<dbReference type="RefSeq" id="WP_187481821.1">
    <property type="nucleotide sequence ID" value="NZ_CP060695.1"/>
</dbReference>
<keyword evidence="3" id="KW-1185">Reference proteome</keyword>
<reference evidence="2 3" key="1">
    <citation type="submission" date="2020-08" db="EMBL/GenBank/DDBJ databases">
        <title>Polaribacter sp. L12M9 isolated from gut of the Korean scallop.</title>
        <authorList>
            <person name="Jeong Y.S."/>
        </authorList>
    </citation>
    <scope>NUCLEOTIDE SEQUENCE [LARGE SCALE GENOMIC DNA]</scope>
    <source>
        <strain evidence="2 3">L12M9</strain>
    </source>
</reference>
<organism evidence="2 3">
    <name type="scientific">Polaribacter pectinis</name>
    <dbReference type="NCBI Taxonomy" id="2738844"/>
    <lineage>
        <taxon>Bacteria</taxon>
        <taxon>Pseudomonadati</taxon>
        <taxon>Bacteroidota</taxon>
        <taxon>Flavobacteriia</taxon>
        <taxon>Flavobacteriales</taxon>
        <taxon>Flavobacteriaceae</taxon>
    </lineage>
</organism>
<sequence>MIPNTIFDNLLPSLSEKELKVLLIILRQTIGWVSKNGKRKSRDWISHRYFINTTGLSRKSITQAISLLIKKGFIRAETTSHQTLESSNDRKGQMRIYYSCLLFGRDDCTQPKVQLASSQRKILLTTKLTDTKLKPQTKVNSTYHKRLTDFQRYQQVLREGKDKGSL</sequence>
<evidence type="ECO:0000313" key="2">
    <source>
        <dbReference type="EMBL" id="QNM84901.1"/>
    </source>
</evidence>
<dbReference type="Proteomes" id="UP000515808">
    <property type="component" value="Chromosome"/>
</dbReference>
<gene>
    <name evidence="2" type="ORF">H9W90_11960</name>
</gene>
<evidence type="ECO:0000259" key="1">
    <source>
        <dbReference type="Pfam" id="PF04492"/>
    </source>
</evidence>
<feature type="domain" description="Bacteriophage lambda Replication protein O N-terminal" evidence="1">
    <location>
        <begin position="2"/>
        <end position="78"/>
    </location>
</feature>